<keyword evidence="2" id="KW-1185">Reference proteome</keyword>
<reference evidence="1 2" key="1">
    <citation type="submission" date="2024-06" db="EMBL/GenBank/DDBJ databases">
        <title>A chromosome level genome sequence of Diviner's sage (Salvia divinorum).</title>
        <authorList>
            <person name="Ford S.A."/>
            <person name="Ro D.-K."/>
            <person name="Ness R.W."/>
            <person name="Phillips M.A."/>
        </authorList>
    </citation>
    <scope>NUCLEOTIDE SEQUENCE [LARGE SCALE GENOMIC DNA]</scope>
    <source>
        <strain evidence="1">SAF-2024a</strain>
        <tissue evidence="1">Leaf</tissue>
    </source>
</reference>
<dbReference type="EMBL" id="JBEAFC010000005">
    <property type="protein sequence ID" value="KAL1557209.1"/>
    <property type="molecule type" value="Genomic_DNA"/>
</dbReference>
<protein>
    <submittedName>
        <fullName evidence="1">Uncharacterized protein</fullName>
    </submittedName>
</protein>
<dbReference type="AlphaFoldDB" id="A0ABD1HL81"/>
<evidence type="ECO:0000313" key="1">
    <source>
        <dbReference type="EMBL" id="KAL1557209.1"/>
    </source>
</evidence>
<proteinExistence type="predicted"/>
<evidence type="ECO:0000313" key="2">
    <source>
        <dbReference type="Proteomes" id="UP001567538"/>
    </source>
</evidence>
<sequence length="70" mass="7985">MELTNAPHWWGISIVITQFPLDPTQIDCLYGGPVEVAALIVVFRFEGLLELQHQLLSLEKRVFVTYQGNE</sequence>
<organism evidence="1 2">
    <name type="scientific">Salvia divinorum</name>
    <name type="common">Maria pastora</name>
    <name type="synonym">Diviner's sage</name>
    <dbReference type="NCBI Taxonomy" id="28513"/>
    <lineage>
        <taxon>Eukaryota</taxon>
        <taxon>Viridiplantae</taxon>
        <taxon>Streptophyta</taxon>
        <taxon>Embryophyta</taxon>
        <taxon>Tracheophyta</taxon>
        <taxon>Spermatophyta</taxon>
        <taxon>Magnoliopsida</taxon>
        <taxon>eudicotyledons</taxon>
        <taxon>Gunneridae</taxon>
        <taxon>Pentapetalae</taxon>
        <taxon>asterids</taxon>
        <taxon>lamiids</taxon>
        <taxon>Lamiales</taxon>
        <taxon>Lamiaceae</taxon>
        <taxon>Nepetoideae</taxon>
        <taxon>Mentheae</taxon>
        <taxon>Salviinae</taxon>
        <taxon>Salvia</taxon>
        <taxon>Salvia subgen. Calosphace</taxon>
    </lineage>
</organism>
<dbReference type="Proteomes" id="UP001567538">
    <property type="component" value="Unassembled WGS sequence"/>
</dbReference>
<comment type="caution">
    <text evidence="1">The sequence shown here is derived from an EMBL/GenBank/DDBJ whole genome shotgun (WGS) entry which is preliminary data.</text>
</comment>
<name>A0ABD1HL81_SALDI</name>
<accession>A0ABD1HL81</accession>
<gene>
    <name evidence="1" type="ORF">AAHA92_12724</name>
</gene>